<keyword evidence="1" id="KW-0813">Transport</keyword>
<evidence type="ECO:0000259" key="5">
    <source>
        <dbReference type="PROSITE" id="PS50893"/>
    </source>
</evidence>
<keyword evidence="2" id="KW-0677">Repeat</keyword>
<dbReference type="InterPro" id="IPR017871">
    <property type="entry name" value="ABC_transporter-like_CS"/>
</dbReference>
<sequence length="501" mass="54261">MTSLQPVLQIKGLDKSFYATHAANSVSFDVHPSEIVALLGENGAGKSTVIKMLAGVYTPDSGEVFIDGEKIQLDGKNPEIAFVHQTLGLIEWMTVAENIAQIIGYPRRLGLINIKAMNQQAKDVLGIVAGGIDPEARIFTLSRTDRSLLAIARALIQKPKILVLDEPTASLPAHDVVRLFEVLRELKKSGVGIIYVSHRLDEVYEIADSTVIMRNGSVVANRKVDSLPKAELVSLIVGKEILDTEFATPTKNVQLSLNEFGTHSAGPLTLDIFKGEVIALCGLRGAGQDEIGRAIAGVVPATRGSISLTGNILNYRKVSEAVRLGIGFSTSNRETEAIAAGMSVKENLFLNPLLWGRRFFSPISSKKERSLTFPHLDKFGVRPRDPDLSLDTFSGGNQQKVILARWFGLSFNVMVLEEPTMGVDIGAKADIYGLFKDVTEAGTSLIIVSTDMEEVVRVANRAVVFFQGKPVKIVEKSDITFNNLISIASNLVPMATSGGHN</sequence>
<dbReference type="GO" id="GO:0005524">
    <property type="term" value="F:ATP binding"/>
    <property type="evidence" value="ECO:0007669"/>
    <property type="project" value="UniProtKB-KW"/>
</dbReference>
<evidence type="ECO:0000256" key="1">
    <source>
        <dbReference type="ARBA" id="ARBA00022448"/>
    </source>
</evidence>
<evidence type="ECO:0000256" key="3">
    <source>
        <dbReference type="ARBA" id="ARBA00022741"/>
    </source>
</evidence>
<feature type="domain" description="ABC transporter" evidence="5">
    <location>
        <begin position="248"/>
        <end position="492"/>
    </location>
</feature>
<dbReference type="SUPFAM" id="SSF52540">
    <property type="entry name" value="P-loop containing nucleoside triphosphate hydrolases"/>
    <property type="match status" value="2"/>
</dbReference>
<dbReference type="InterPro" id="IPR003439">
    <property type="entry name" value="ABC_transporter-like_ATP-bd"/>
</dbReference>
<dbReference type="EMBL" id="CAFAZZ010000047">
    <property type="protein sequence ID" value="CAB4842263.1"/>
    <property type="molecule type" value="Genomic_DNA"/>
</dbReference>
<dbReference type="PROSITE" id="PS50893">
    <property type="entry name" value="ABC_TRANSPORTER_2"/>
    <property type="match status" value="2"/>
</dbReference>
<dbReference type="SMART" id="SM00382">
    <property type="entry name" value="AAA"/>
    <property type="match status" value="2"/>
</dbReference>
<evidence type="ECO:0000313" key="6">
    <source>
        <dbReference type="EMBL" id="CAB4536277.1"/>
    </source>
</evidence>
<dbReference type="PANTHER" id="PTHR43790">
    <property type="entry name" value="CARBOHYDRATE TRANSPORT ATP-BINDING PROTEIN MG119-RELATED"/>
    <property type="match status" value="1"/>
</dbReference>
<dbReference type="EMBL" id="CAEZSQ010000003">
    <property type="protein sequence ID" value="CAB4536277.1"/>
    <property type="molecule type" value="Genomic_DNA"/>
</dbReference>
<dbReference type="PROSITE" id="PS00211">
    <property type="entry name" value="ABC_TRANSPORTER_1"/>
    <property type="match status" value="1"/>
</dbReference>
<organism evidence="6">
    <name type="scientific">freshwater metagenome</name>
    <dbReference type="NCBI Taxonomy" id="449393"/>
    <lineage>
        <taxon>unclassified sequences</taxon>
        <taxon>metagenomes</taxon>
        <taxon>ecological metagenomes</taxon>
    </lineage>
</organism>
<proteinExistence type="predicted"/>
<protein>
    <submittedName>
        <fullName evidence="6">Unannotated protein</fullName>
    </submittedName>
</protein>
<dbReference type="PANTHER" id="PTHR43790:SF9">
    <property type="entry name" value="GALACTOFURANOSE TRANSPORTER ATP-BINDING PROTEIN YTFR"/>
    <property type="match status" value="1"/>
</dbReference>
<accession>A0A6J6BC69</accession>
<gene>
    <name evidence="6" type="ORF">UFOPK1458_00028</name>
    <name evidence="7" type="ORF">UFOPK3243_00590</name>
</gene>
<feature type="domain" description="ABC transporter" evidence="5">
    <location>
        <begin position="8"/>
        <end position="240"/>
    </location>
</feature>
<dbReference type="GO" id="GO:0016887">
    <property type="term" value="F:ATP hydrolysis activity"/>
    <property type="evidence" value="ECO:0007669"/>
    <property type="project" value="InterPro"/>
</dbReference>
<keyword evidence="4" id="KW-0067">ATP-binding</keyword>
<reference evidence="6" key="1">
    <citation type="submission" date="2020-05" db="EMBL/GenBank/DDBJ databases">
        <authorList>
            <person name="Chiriac C."/>
            <person name="Salcher M."/>
            <person name="Ghai R."/>
            <person name="Kavagutti S V."/>
        </authorList>
    </citation>
    <scope>NUCLEOTIDE SEQUENCE</scope>
</reference>
<evidence type="ECO:0000256" key="2">
    <source>
        <dbReference type="ARBA" id="ARBA00022737"/>
    </source>
</evidence>
<dbReference type="Gene3D" id="3.40.50.300">
    <property type="entry name" value="P-loop containing nucleotide triphosphate hydrolases"/>
    <property type="match status" value="2"/>
</dbReference>
<dbReference type="CDD" id="cd03216">
    <property type="entry name" value="ABC_Carb_Monos_I"/>
    <property type="match status" value="1"/>
</dbReference>
<dbReference type="AlphaFoldDB" id="A0A6J6BC69"/>
<dbReference type="Pfam" id="PF00005">
    <property type="entry name" value="ABC_tran"/>
    <property type="match status" value="2"/>
</dbReference>
<keyword evidence="3" id="KW-0547">Nucleotide-binding</keyword>
<dbReference type="InterPro" id="IPR003593">
    <property type="entry name" value="AAA+_ATPase"/>
</dbReference>
<evidence type="ECO:0000313" key="7">
    <source>
        <dbReference type="EMBL" id="CAB4842263.1"/>
    </source>
</evidence>
<evidence type="ECO:0000256" key="4">
    <source>
        <dbReference type="ARBA" id="ARBA00022840"/>
    </source>
</evidence>
<name>A0A6J6BC69_9ZZZZ</name>
<dbReference type="InterPro" id="IPR050107">
    <property type="entry name" value="ABC_carbohydrate_import_ATPase"/>
</dbReference>
<dbReference type="InterPro" id="IPR027417">
    <property type="entry name" value="P-loop_NTPase"/>
</dbReference>